<feature type="coiled-coil region" evidence="1">
    <location>
        <begin position="798"/>
        <end position="825"/>
    </location>
</feature>
<feature type="coiled-coil region" evidence="1">
    <location>
        <begin position="611"/>
        <end position="638"/>
    </location>
</feature>
<feature type="coiled-coil region" evidence="1">
    <location>
        <begin position="864"/>
        <end position="894"/>
    </location>
</feature>
<reference evidence="3 4" key="1">
    <citation type="submission" date="2016-09" db="EMBL/GenBank/DDBJ databases">
        <authorList>
            <person name="Capua I."/>
            <person name="De Benedictis P."/>
            <person name="Joannis T."/>
            <person name="Lombin L.H."/>
            <person name="Cattoli G."/>
        </authorList>
    </citation>
    <scope>NUCLEOTIDE SEQUENCE [LARGE SCALE GENOMIC DNA]</scope>
    <source>
        <strain evidence="3 4">GluBS11</strain>
    </source>
</reference>
<evidence type="ECO:0000256" key="1">
    <source>
        <dbReference type="SAM" id="Coils"/>
    </source>
</evidence>
<feature type="region of interest" description="Disordered" evidence="2">
    <location>
        <begin position="451"/>
        <end position="477"/>
    </location>
</feature>
<sequence length="1473" mass="171511">MSRINSLRIINLNYNNNSMHIDDETFRFDGQSTLMSLRNGGGKSVLVQMMIAPFVHKSYRNTKDRPFATFFTTNRPTFIMVEWELDGKAGYVLTGMMVRKSQGGSEAEEKEDLEMINFVSEYREKSRCDINNLAVIEKTEGEKKLKGFGYCRQLFETLKKDPGVDFNYFDMNNSQQSKRYFEKLKEFQIDSREWETIIKKVNLKESGLSDLFSEAKDEKGLIEKWFMEAVENKLNREKRPIKEFEKLLINYIRQYRENQSKIQRKAIIARFSEEAAGISRKVDDYKAASDKQASYENTIANLIPSYEELKIRAELEHTEIEARIAEIDKAIARTEYEEISLGIYKLRDEKHLFSEDRENVNILWKKAEEDAASVEKKIHVMECAGYYRDYQEASRELQLLENRLEIAKEEETELEPERRMIGYNLRCRYEAQRDELSQKIEDLGKQIDRDREEHTRIKAEKDGLEQENNRRNRETGTLEARIQEYDAAEQAYNQRFGETLQRNILGNYEPAALELKKKSYAEGLKQEERKAAESRRQKEVLNEQAKRLGRQLEELNGQYILCGEDEKNLEKEILEFECELDERRNIVKYVNLTEDDIFDRVKITEACNRKLHEIGDAKRVLEREHDRLEKELNRLRQGTVMELPKDFKEFLEAAGIHYVYGMEWLRKNGKTAAENEALVDNNPFIPYAIIIGSGDLEKLQKENTDIYTSFPIPIIRREDLGKLYDRSQDFLEGTEKVSFFVLFNKNLLDPEKLADLLASGEAGLLRKAEQIEVKRTEQDLYLEKRERTKNHRVEAGLYEAARRNLEKASALKKELEGKIDRTKDEQGKNSSELTRFADEIPKLDSLISKIKDQTGEFEKLCSRYEDYLVHRKDLQKNKERLQEIKGLMLEADQQMTAISTRISDSGQERFKKNEAMTAVSTKLAAYSAYQEGETSTRDTEDLEARYKAVTEQMSGSIQSLEEQLKGARKRYGKSEKQLIDKANKYGIGQQEYDSITYDEFQEDSLEADLRKRKKETGELDKKLQELVTKIAVVENSIGNELKKMLEKCGFPEPADREDIVGVDFKAVINEKQADRKRVRAEAEKAVTRIRNYEGSLAVFAEYSDFPVKEKLEFAEEFDAMTAEELSRYNGEIRRDYRESVKERTDCQGKLRDTLNRIARMHEFEEEFYKKPLEMLVEVIGDADAVRLQLDTTLQSYESLMEKLAIDIALIDREKEKVCELLLDYILEVHNNLGKIDKNSTINVRGRSIKMLRLLLPDWEENAQLFVQRLKDFVEDLTTKALVAMENNENIEELVGKRITTRNLYDSVVGISRIEIKLYKIEEQREYPITWADVSKNSGGEGFLSAFVILTSLLYYMRRDEMDIFAEKEEGKVLVMDNPFAQTNASHLLKPLMDIAKKTNTQLICLSGLGGDSIYNRFDNIYVLNLVSSNLRKGMQYMKPEHIKGAGEETEEMILSRVMIADGAEEVYEQESLF</sequence>
<dbReference type="RefSeq" id="WP_091235179.1">
    <property type="nucleotide sequence ID" value="NZ_FMKA01000018.1"/>
</dbReference>
<accession>A0A1D3TVS7</accession>
<evidence type="ECO:0000313" key="3">
    <source>
        <dbReference type="EMBL" id="SCP98262.1"/>
    </source>
</evidence>
<protein>
    <submittedName>
        <fullName evidence="3">Chromosome segregation ATPase</fullName>
    </submittedName>
</protein>
<dbReference type="OrthoDB" id="9815057at2"/>
<feature type="coiled-coil region" evidence="1">
    <location>
        <begin position="950"/>
        <end position="977"/>
    </location>
</feature>
<keyword evidence="4" id="KW-1185">Reference proteome</keyword>
<evidence type="ECO:0000313" key="4">
    <source>
        <dbReference type="Proteomes" id="UP000199315"/>
    </source>
</evidence>
<name>A0A1D3TVS7_9FIRM</name>
<organism evidence="3 4">
    <name type="scientific">Anaerobium acetethylicum</name>
    <dbReference type="NCBI Taxonomy" id="1619234"/>
    <lineage>
        <taxon>Bacteria</taxon>
        <taxon>Bacillati</taxon>
        <taxon>Bacillota</taxon>
        <taxon>Clostridia</taxon>
        <taxon>Lachnospirales</taxon>
        <taxon>Lachnospiraceae</taxon>
        <taxon>Anaerobium</taxon>
    </lineage>
</organism>
<dbReference type="Proteomes" id="UP000199315">
    <property type="component" value="Unassembled WGS sequence"/>
</dbReference>
<keyword evidence="1" id="KW-0175">Coiled coil</keyword>
<proteinExistence type="predicted"/>
<gene>
    <name evidence="3" type="ORF">SAMN05421730_101848</name>
</gene>
<evidence type="ECO:0000256" key="2">
    <source>
        <dbReference type="SAM" id="MobiDB-lite"/>
    </source>
</evidence>
<dbReference type="EMBL" id="FMKA01000018">
    <property type="protein sequence ID" value="SCP98262.1"/>
    <property type="molecule type" value="Genomic_DNA"/>
</dbReference>
<feature type="coiled-coil region" evidence="1">
    <location>
        <begin position="517"/>
        <end position="586"/>
    </location>
</feature>
<dbReference type="STRING" id="1619234.SAMN05421730_101848"/>